<feature type="compositionally biased region" description="Basic residues" evidence="8">
    <location>
        <begin position="381"/>
        <end position="390"/>
    </location>
</feature>
<feature type="region of interest" description="Disordered" evidence="8">
    <location>
        <begin position="359"/>
        <end position="393"/>
    </location>
</feature>
<evidence type="ECO:0000256" key="3">
    <source>
        <dbReference type="ARBA" id="ARBA00022763"/>
    </source>
</evidence>
<dbReference type="PANTHER" id="PTHR13604">
    <property type="entry name" value="DC12-RELATED"/>
    <property type="match status" value="1"/>
</dbReference>
<evidence type="ECO:0000256" key="6">
    <source>
        <dbReference type="ARBA" id="ARBA00023125"/>
    </source>
</evidence>
<organism evidence="9 10">
    <name type="scientific">Cucumis melo var. makuwa</name>
    <name type="common">Oriental melon</name>
    <dbReference type="NCBI Taxonomy" id="1194695"/>
    <lineage>
        <taxon>Eukaryota</taxon>
        <taxon>Viridiplantae</taxon>
        <taxon>Streptophyta</taxon>
        <taxon>Embryophyta</taxon>
        <taxon>Tracheophyta</taxon>
        <taxon>Spermatophyta</taxon>
        <taxon>Magnoliopsida</taxon>
        <taxon>eudicotyledons</taxon>
        <taxon>Gunneridae</taxon>
        <taxon>Pentapetalae</taxon>
        <taxon>rosids</taxon>
        <taxon>fabids</taxon>
        <taxon>Cucurbitales</taxon>
        <taxon>Cucurbitaceae</taxon>
        <taxon>Benincaseae</taxon>
        <taxon>Cucumis</taxon>
    </lineage>
</organism>
<dbReference type="SUPFAM" id="SSF143081">
    <property type="entry name" value="BB1717-like"/>
    <property type="match status" value="1"/>
</dbReference>
<protein>
    <submittedName>
        <fullName evidence="9">Embryonic stem cell-specific 5-hydroxymethylcytosine-binding protein isoform X2</fullName>
    </submittedName>
</protein>
<dbReference type="GO" id="GO:0006508">
    <property type="term" value="P:proteolysis"/>
    <property type="evidence" value="ECO:0007669"/>
    <property type="project" value="UniProtKB-KW"/>
</dbReference>
<evidence type="ECO:0000256" key="8">
    <source>
        <dbReference type="SAM" id="MobiDB-lite"/>
    </source>
</evidence>
<keyword evidence="2" id="KW-0645">Protease</keyword>
<dbReference type="EMBL" id="SSTE01007110">
    <property type="protein sequence ID" value="KAA0057630.1"/>
    <property type="molecule type" value="Genomic_DNA"/>
</dbReference>
<feature type="region of interest" description="Disordered" evidence="8">
    <location>
        <begin position="299"/>
        <end position="344"/>
    </location>
</feature>
<dbReference type="OrthoDB" id="2111841at2759"/>
<feature type="compositionally biased region" description="Basic and acidic residues" evidence="8">
    <location>
        <begin position="299"/>
        <end position="309"/>
    </location>
</feature>
<evidence type="ECO:0000313" key="9">
    <source>
        <dbReference type="EMBL" id="KAA0057630.1"/>
    </source>
</evidence>
<dbReference type="GO" id="GO:0003697">
    <property type="term" value="F:single-stranded DNA binding"/>
    <property type="evidence" value="ECO:0007669"/>
    <property type="project" value="InterPro"/>
</dbReference>
<reference evidence="9 10" key="1">
    <citation type="submission" date="2019-08" db="EMBL/GenBank/DDBJ databases">
        <title>Draft genome sequences of two oriental melons (Cucumis melo L. var makuwa).</title>
        <authorList>
            <person name="Kwon S.-Y."/>
        </authorList>
    </citation>
    <scope>NUCLEOTIDE SEQUENCE [LARGE SCALE GENOMIC DNA]</scope>
    <source>
        <strain evidence="10">cv. SW 3</strain>
        <tissue evidence="9">Leaf</tissue>
    </source>
</reference>
<comment type="caution">
    <text evidence="9">The sequence shown here is derived from an EMBL/GenBank/DDBJ whole genome shotgun (WGS) entry which is preliminary data.</text>
</comment>
<evidence type="ECO:0000256" key="5">
    <source>
        <dbReference type="ARBA" id="ARBA00023124"/>
    </source>
</evidence>
<dbReference type="Pfam" id="PF02586">
    <property type="entry name" value="SRAP"/>
    <property type="match status" value="1"/>
</dbReference>
<dbReference type="SUPFAM" id="SSF53098">
    <property type="entry name" value="Ribonuclease H-like"/>
    <property type="match status" value="1"/>
</dbReference>
<dbReference type="InterPro" id="IPR012337">
    <property type="entry name" value="RNaseH-like_sf"/>
</dbReference>
<dbReference type="Proteomes" id="UP000321393">
    <property type="component" value="Unassembled WGS sequence"/>
</dbReference>
<evidence type="ECO:0000256" key="2">
    <source>
        <dbReference type="ARBA" id="ARBA00022670"/>
    </source>
</evidence>
<accession>A0A5A7UR90</accession>
<comment type="similarity">
    <text evidence="1">Belongs to the SOS response-associated peptidase family.</text>
</comment>
<evidence type="ECO:0000256" key="4">
    <source>
        <dbReference type="ARBA" id="ARBA00022801"/>
    </source>
</evidence>
<dbReference type="Gene3D" id="3.30.420.10">
    <property type="entry name" value="Ribonuclease H-like superfamily/Ribonuclease H"/>
    <property type="match status" value="1"/>
</dbReference>
<evidence type="ECO:0000256" key="1">
    <source>
        <dbReference type="ARBA" id="ARBA00008136"/>
    </source>
</evidence>
<proteinExistence type="inferred from homology"/>
<keyword evidence="5" id="KW-0190">Covalent protein-DNA linkage</keyword>
<dbReference type="GO" id="GO:0016829">
    <property type="term" value="F:lyase activity"/>
    <property type="evidence" value="ECO:0007669"/>
    <property type="project" value="UniProtKB-KW"/>
</dbReference>
<keyword evidence="7" id="KW-0456">Lyase</keyword>
<evidence type="ECO:0000256" key="7">
    <source>
        <dbReference type="ARBA" id="ARBA00023239"/>
    </source>
</evidence>
<dbReference type="InterPro" id="IPR003738">
    <property type="entry name" value="SRAP"/>
</dbReference>
<dbReference type="Gene3D" id="3.90.1680.10">
    <property type="entry name" value="SOS response associated peptidase-like"/>
    <property type="match status" value="1"/>
</dbReference>
<dbReference type="InterPro" id="IPR036590">
    <property type="entry name" value="SRAP-like"/>
</dbReference>
<evidence type="ECO:0000313" key="10">
    <source>
        <dbReference type="Proteomes" id="UP000321393"/>
    </source>
</evidence>
<dbReference type="GO" id="GO:0008233">
    <property type="term" value="F:peptidase activity"/>
    <property type="evidence" value="ECO:0007669"/>
    <property type="project" value="UniProtKB-KW"/>
</dbReference>
<dbReference type="AlphaFoldDB" id="A0A5A7UR90"/>
<keyword evidence="3" id="KW-0227">DNA damage</keyword>
<dbReference type="InterPro" id="IPR036397">
    <property type="entry name" value="RNaseH_sf"/>
</dbReference>
<keyword evidence="6" id="KW-0238">DNA-binding</keyword>
<dbReference type="GO" id="GO:0106300">
    <property type="term" value="P:protein-DNA covalent cross-linking repair"/>
    <property type="evidence" value="ECO:0007669"/>
    <property type="project" value="InterPro"/>
</dbReference>
<keyword evidence="4" id="KW-0378">Hydrolase</keyword>
<gene>
    <name evidence="9" type="ORF">E6C27_scaffold9829G00070</name>
</gene>
<name>A0A5A7UR90_CUCMM</name>
<sequence length="408" mass="46321">MNIIRHLSKVGDLEAILVIIDQFLKYVTFIPTSKLWSTELTTQLFFNHFVKLWGVSMSIVNDRDGRFIAMILKRMVKQNDSIAFSRSICTILLMLDKRIGEKSSISQLYEGVEADTKLCLSLLGESLEAHEEFNARSESIHEKPSFHRLVPKRRCLVAVEGFYEWKKDGSKKQPYYIHFKDGKPLALAALYDCWENLEGELLYTFTILTTSPSPALKWLHDRMPVILGDKERMDMWLDDSSSSKYDTVFKPYEAPDLVWYPVTPSMGKPSFDGPDCIKEIQLKNDGSNLISKFFSAKETKKKEHSDSQDKTSSNTSVKPEASPSLEEHKREANLGASSEESEDCLAKCSSVTSLTYQIKRDREDISSGSKSGVDDYSKAGSRPKIRKKGNLKTGNDNQLTLVSYFGRK</sequence>
<dbReference type="STRING" id="1194695.A0A5A7UR90"/>
<dbReference type="PANTHER" id="PTHR13604:SF0">
    <property type="entry name" value="ABASIC SITE PROCESSING PROTEIN HMCES"/>
    <property type="match status" value="1"/>
</dbReference>